<dbReference type="AlphaFoldDB" id="A0A370GJG5"/>
<name>A0A370GJG5_9COXI</name>
<keyword evidence="1" id="KW-0812">Transmembrane</keyword>
<feature type="transmembrane region" description="Helical" evidence="1">
    <location>
        <begin position="12"/>
        <end position="35"/>
    </location>
</feature>
<comment type="caution">
    <text evidence="3">The sequence shown here is derived from an EMBL/GenBank/DDBJ whole genome shotgun (WGS) entry which is preliminary data.</text>
</comment>
<dbReference type="PANTHER" id="PTHR30336:SF4">
    <property type="entry name" value="ENVELOPE BIOGENESIS FACTOR ELYC"/>
    <property type="match status" value="1"/>
</dbReference>
<dbReference type="GO" id="GO:0043164">
    <property type="term" value="P:Gram-negative-bacterium-type cell wall biogenesis"/>
    <property type="evidence" value="ECO:0007669"/>
    <property type="project" value="TreeGrafter"/>
</dbReference>
<proteinExistence type="predicted"/>
<dbReference type="GO" id="GO:0005886">
    <property type="term" value="C:plasma membrane"/>
    <property type="evidence" value="ECO:0007669"/>
    <property type="project" value="TreeGrafter"/>
</dbReference>
<sequence>MIYFNHSTSRYFWCTLYAVKMRGFYFTLIVCICVFFNSERAVATIIIFCVFLLAGGLALFRYSKTSLILFMASLSSFLLVGDGILPALLLNWLESPFASYTQPSDWKKTNAIVLLGAGTMKHKYNEIQAVKPSLLAYSRINRAAQLYFSCKKSGNACTVIVSGGDTSGSGVSEAVVYSESLVQLGIQPTDIQLEPASKNTFKNAEFTSKILKSKHYDQVFLVTSSLHLKRALSYFSHFGIEAIPVPSDFPTPSLSIMPSSYHFVLMDLAMHECAGIARLHVYNFLGWNASVVSPGAV</sequence>
<keyword evidence="4" id="KW-1185">Reference proteome</keyword>
<evidence type="ECO:0000256" key="1">
    <source>
        <dbReference type="SAM" id="Phobius"/>
    </source>
</evidence>
<dbReference type="GO" id="GO:0000270">
    <property type="term" value="P:peptidoglycan metabolic process"/>
    <property type="evidence" value="ECO:0007669"/>
    <property type="project" value="TreeGrafter"/>
</dbReference>
<dbReference type="Proteomes" id="UP000254720">
    <property type="component" value="Unassembled WGS sequence"/>
</dbReference>
<dbReference type="EMBL" id="QQAX01000010">
    <property type="protein sequence ID" value="RDI43801.1"/>
    <property type="molecule type" value="Genomic_DNA"/>
</dbReference>
<reference evidence="3 4" key="1">
    <citation type="submission" date="2018-07" db="EMBL/GenBank/DDBJ databases">
        <title>Genomic Encyclopedia of Type Strains, Phase IV (KMG-IV): sequencing the most valuable type-strain genomes for metagenomic binning, comparative biology and taxonomic classification.</title>
        <authorList>
            <person name="Goeker M."/>
        </authorList>
    </citation>
    <scope>NUCLEOTIDE SEQUENCE [LARGE SCALE GENOMIC DNA]</scope>
    <source>
        <strain evidence="3 4">DSM 16500</strain>
    </source>
</reference>
<feature type="transmembrane region" description="Helical" evidence="1">
    <location>
        <begin position="41"/>
        <end position="60"/>
    </location>
</feature>
<evidence type="ECO:0000313" key="3">
    <source>
        <dbReference type="EMBL" id="RDI43801.1"/>
    </source>
</evidence>
<dbReference type="OrthoDB" id="9809813at2"/>
<dbReference type="InterPro" id="IPR003848">
    <property type="entry name" value="DUF218"/>
</dbReference>
<evidence type="ECO:0000259" key="2">
    <source>
        <dbReference type="Pfam" id="PF02698"/>
    </source>
</evidence>
<evidence type="ECO:0000313" key="4">
    <source>
        <dbReference type="Proteomes" id="UP000254720"/>
    </source>
</evidence>
<protein>
    <submittedName>
        <fullName evidence="3">Uncharacterized SAM-binding protein YcdF (DUF218 family)</fullName>
    </submittedName>
</protein>
<dbReference type="PANTHER" id="PTHR30336">
    <property type="entry name" value="INNER MEMBRANE PROTEIN, PROBABLE PERMEASE"/>
    <property type="match status" value="1"/>
</dbReference>
<keyword evidence="1" id="KW-1133">Transmembrane helix</keyword>
<dbReference type="InterPro" id="IPR051599">
    <property type="entry name" value="Cell_Envelope_Assoc"/>
</dbReference>
<accession>A0A370GJG5</accession>
<dbReference type="Gene3D" id="3.40.50.620">
    <property type="entry name" value="HUPs"/>
    <property type="match status" value="1"/>
</dbReference>
<keyword evidence="1" id="KW-0472">Membrane</keyword>
<dbReference type="CDD" id="cd06259">
    <property type="entry name" value="YdcF-like"/>
    <property type="match status" value="1"/>
</dbReference>
<feature type="domain" description="DUF218" evidence="2">
    <location>
        <begin position="111"/>
        <end position="275"/>
    </location>
</feature>
<gene>
    <name evidence="3" type="ORF">C8D86_11071</name>
</gene>
<dbReference type="Pfam" id="PF02698">
    <property type="entry name" value="DUF218"/>
    <property type="match status" value="1"/>
</dbReference>
<dbReference type="InterPro" id="IPR014729">
    <property type="entry name" value="Rossmann-like_a/b/a_fold"/>
</dbReference>
<feature type="transmembrane region" description="Helical" evidence="1">
    <location>
        <begin position="67"/>
        <end position="93"/>
    </location>
</feature>
<organism evidence="3 4">
    <name type="scientific">Aquicella lusitana</name>
    <dbReference type="NCBI Taxonomy" id="254246"/>
    <lineage>
        <taxon>Bacteria</taxon>
        <taxon>Pseudomonadati</taxon>
        <taxon>Pseudomonadota</taxon>
        <taxon>Gammaproteobacteria</taxon>
        <taxon>Legionellales</taxon>
        <taxon>Coxiellaceae</taxon>
        <taxon>Aquicella</taxon>
    </lineage>
</organism>